<protein>
    <submittedName>
        <fullName evidence="1">Uncharacterized protein</fullName>
    </submittedName>
</protein>
<dbReference type="RefSeq" id="WP_162231210.1">
    <property type="nucleotide sequence ID" value="NZ_LGIA01000160.1"/>
</dbReference>
<gene>
    <name evidence="1" type="ORF">NC99_26490</name>
</gene>
<sequence>MGKRYRQFIYARRRRGMKMDQGIFFIAANSTATRVSKIITMSNSQVELFYYTDII</sequence>
<organism evidence="1 2">
    <name type="scientific">Sunxiuqinia dokdonensis</name>
    <dbReference type="NCBI Taxonomy" id="1409788"/>
    <lineage>
        <taxon>Bacteria</taxon>
        <taxon>Pseudomonadati</taxon>
        <taxon>Bacteroidota</taxon>
        <taxon>Bacteroidia</taxon>
        <taxon>Marinilabiliales</taxon>
        <taxon>Prolixibacteraceae</taxon>
        <taxon>Sunxiuqinia</taxon>
    </lineage>
</organism>
<evidence type="ECO:0000313" key="2">
    <source>
        <dbReference type="Proteomes" id="UP000036958"/>
    </source>
</evidence>
<accession>A0A0L8V7V7</accession>
<reference evidence="2" key="1">
    <citation type="submission" date="2015-07" db="EMBL/GenBank/DDBJ databases">
        <title>Genome sequencing of Sunxiuqinia dokdonensis strain SK.</title>
        <authorList>
            <person name="Ahn S."/>
            <person name="Kim B.-C."/>
        </authorList>
    </citation>
    <scope>NUCLEOTIDE SEQUENCE [LARGE SCALE GENOMIC DNA]</scope>
    <source>
        <strain evidence="2">SK</strain>
    </source>
</reference>
<keyword evidence="2" id="KW-1185">Reference proteome</keyword>
<name>A0A0L8V7V7_9BACT</name>
<dbReference type="EMBL" id="LGIA01000160">
    <property type="protein sequence ID" value="KOH44570.1"/>
    <property type="molecule type" value="Genomic_DNA"/>
</dbReference>
<comment type="caution">
    <text evidence="1">The sequence shown here is derived from an EMBL/GenBank/DDBJ whole genome shotgun (WGS) entry which is preliminary data.</text>
</comment>
<dbReference type="AlphaFoldDB" id="A0A0L8V7V7"/>
<dbReference type="Proteomes" id="UP000036958">
    <property type="component" value="Unassembled WGS sequence"/>
</dbReference>
<evidence type="ECO:0000313" key="1">
    <source>
        <dbReference type="EMBL" id="KOH44570.1"/>
    </source>
</evidence>
<proteinExistence type="predicted"/>